<reference evidence="1" key="1">
    <citation type="submission" date="2020-05" db="EMBL/GenBank/DDBJ databases">
        <authorList>
            <person name="Zeng H."/>
            <person name="Chan Y.K."/>
            <person name="Watt R.M."/>
        </authorList>
    </citation>
    <scope>NUCLEOTIDE SEQUENCE</scope>
    <source>
        <strain evidence="1">ATCC 700773</strain>
    </source>
</reference>
<accession>A0A975ICE7</accession>
<evidence type="ECO:0000313" key="2">
    <source>
        <dbReference type="Proteomes" id="UP000671995"/>
    </source>
</evidence>
<protein>
    <submittedName>
        <fullName evidence="1">Uncharacterized protein</fullName>
    </submittedName>
</protein>
<dbReference type="Proteomes" id="UP000671995">
    <property type="component" value="Chromosome"/>
</dbReference>
<name>A0A975ICE7_9SPIR</name>
<dbReference type="AlphaFoldDB" id="A0A975ICE7"/>
<reference evidence="1" key="2">
    <citation type="journal article" date="2021" name="Microbiol. Resour. Announc.">
        <title>Complete Genome Sequences of Three Human Oral Treponema parvum Isolates.</title>
        <authorList>
            <person name="Zeng H."/>
            <person name="Watt R.M."/>
        </authorList>
    </citation>
    <scope>NUCLEOTIDE SEQUENCE</scope>
    <source>
        <strain evidence="1">ATCC 700773</strain>
    </source>
</reference>
<dbReference type="EMBL" id="CP054257">
    <property type="protein sequence ID" value="QTQ11638.1"/>
    <property type="molecule type" value="Genomic_DNA"/>
</dbReference>
<gene>
    <name evidence="1" type="ORF">HRI96_05120</name>
</gene>
<sequence>MDFYINGKLIGVTLEDEKTVGDVLRSFAKTCEENKAATVAINLDGKNIPAENFDEIAVQPLKPDTRLELTVISEYDVIESLSSLKKPFTDMQKDIMEIPVLLQKGEDPKAHKIITALADLIDQFCHAASFSALFPERFNVFKIGTKTLQDFFEDFSKILGDFKNALEAKDTVTIGDIAEYEICPRIADMAEALSAIQ</sequence>
<evidence type="ECO:0000313" key="1">
    <source>
        <dbReference type="EMBL" id="QTQ11638.1"/>
    </source>
</evidence>
<proteinExistence type="predicted"/>
<dbReference type="RefSeq" id="WP_210118432.1">
    <property type="nucleotide sequence ID" value="NZ_CP054257.1"/>
</dbReference>
<organism evidence="1 2">
    <name type="scientific">Treponema parvum</name>
    <dbReference type="NCBI Taxonomy" id="138851"/>
    <lineage>
        <taxon>Bacteria</taxon>
        <taxon>Pseudomonadati</taxon>
        <taxon>Spirochaetota</taxon>
        <taxon>Spirochaetia</taxon>
        <taxon>Spirochaetales</taxon>
        <taxon>Treponemataceae</taxon>
        <taxon>Treponema</taxon>
    </lineage>
</organism>